<name>A0A8H4VKA9_9AGAR</name>
<keyword evidence="4" id="KW-1185">Reference proteome</keyword>
<feature type="signal peptide" evidence="2">
    <location>
        <begin position="1"/>
        <end position="22"/>
    </location>
</feature>
<keyword evidence="2" id="KW-0732">Signal</keyword>
<feature type="compositionally biased region" description="Basic and acidic residues" evidence="1">
    <location>
        <begin position="55"/>
        <end position="66"/>
    </location>
</feature>
<feature type="region of interest" description="Disordered" evidence="1">
    <location>
        <begin position="142"/>
        <end position="196"/>
    </location>
</feature>
<dbReference type="EMBL" id="JAACJL010000058">
    <property type="protein sequence ID" value="KAF4611070.1"/>
    <property type="molecule type" value="Genomic_DNA"/>
</dbReference>
<accession>A0A8H4VKA9</accession>
<feature type="chain" id="PRO_5034286259" evidence="2">
    <location>
        <begin position="23"/>
        <end position="224"/>
    </location>
</feature>
<proteinExistence type="predicted"/>
<gene>
    <name evidence="3" type="ORF">D9613_007321</name>
</gene>
<reference evidence="3 4" key="1">
    <citation type="submission" date="2019-12" db="EMBL/GenBank/DDBJ databases">
        <authorList>
            <person name="Floudas D."/>
            <person name="Bentzer J."/>
            <person name="Ahren D."/>
            <person name="Johansson T."/>
            <person name="Persson P."/>
            <person name="Tunlid A."/>
        </authorList>
    </citation>
    <scope>NUCLEOTIDE SEQUENCE [LARGE SCALE GENOMIC DNA]</scope>
    <source>
        <strain evidence="3 4">CBS 102.39</strain>
    </source>
</reference>
<evidence type="ECO:0000313" key="4">
    <source>
        <dbReference type="Proteomes" id="UP000521872"/>
    </source>
</evidence>
<dbReference type="AlphaFoldDB" id="A0A8H4VKA9"/>
<comment type="caution">
    <text evidence="3">The sequence shown here is derived from an EMBL/GenBank/DDBJ whole genome shotgun (WGS) entry which is preliminary data.</text>
</comment>
<sequence>MKNLSLFTVLSLSTVALPLTIAAPTPAPDVNELESRQLFALLRGAGRALGKGAKKAPEKAGKKMGKEMGNGEDNVVEGQRLKEVTDRWNKYLGKEQDPKCVQGWMNTFSRNGGFNAVINCDKNRGGLFGNHKGGFYPSVNRASAKTAAKPSPPKKANPPKKSSPKKKAAPKKKSNQKKKPAPKKKKGGKKKRSLLEDWEERDLFVEDELEQRDLAVGLVLDDLE</sequence>
<evidence type="ECO:0000256" key="2">
    <source>
        <dbReference type="SAM" id="SignalP"/>
    </source>
</evidence>
<feature type="compositionally biased region" description="Basic residues" evidence="1">
    <location>
        <begin position="162"/>
        <end position="192"/>
    </location>
</feature>
<feature type="region of interest" description="Disordered" evidence="1">
    <location>
        <begin position="52"/>
        <end position="72"/>
    </location>
</feature>
<evidence type="ECO:0000256" key="1">
    <source>
        <dbReference type="SAM" id="MobiDB-lite"/>
    </source>
</evidence>
<dbReference type="Proteomes" id="UP000521872">
    <property type="component" value="Unassembled WGS sequence"/>
</dbReference>
<protein>
    <submittedName>
        <fullName evidence="3">Uncharacterized protein</fullName>
    </submittedName>
</protein>
<evidence type="ECO:0000313" key="3">
    <source>
        <dbReference type="EMBL" id="KAF4611070.1"/>
    </source>
</evidence>
<organism evidence="3 4">
    <name type="scientific">Agrocybe pediades</name>
    <dbReference type="NCBI Taxonomy" id="84607"/>
    <lineage>
        <taxon>Eukaryota</taxon>
        <taxon>Fungi</taxon>
        <taxon>Dikarya</taxon>
        <taxon>Basidiomycota</taxon>
        <taxon>Agaricomycotina</taxon>
        <taxon>Agaricomycetes</taxon>
        <taxon>Agaricomycetidae</taxon>
        <taxon>Agaricales</taxon>
        <taxon>Agaricineae</taxon>
        <taxon>Strophariaceae</taxon>
        <taxon>Agrocybe</taxon>
    </lineage>
</organism>